<gene>
    <name evidence="4" type="ORF">Plil01_000293500</name>
</gene>
<dbReference type="EMBL" id="BSXW01000112">
    <property type="protein sequence ID" value="GMF12307.1"/>
    <property type="molecule type" value="Genomic_DNA"/>
</dbReference>
<evidence type="ECO:0000256" key="3">
    <source>
        <dbReference type="PROSITE-ProRule" id="PRU00339"/>
    </source>
</evidence>
<dbReference type="PROSITE" id="PS50005">
    <property type="entry name" value="TPR"/>
    <property type="match status" value="1"/>
</dbReference>
<organism evidence="4 5">
    <name type="scientific">Phytophthora lilii</name>
    <dbReference type="NCBI Taxonomy" id="2077276"/>
    <lineage>
        <taxon>Eukaryota</taxon>
        <taxon>Sar</taxon>
        <taxon>Stramenopiles</taxon>
        <taxon>Oomycota</taxon>
        <taxon>Peronosporomycetes</taxon>
        <taxon>Peronosporales</taxon>
        <taxon>Peronosporaceae</taxon>
        <taxon>Phytophthora</taxon>
    </lineage>
</organism>
<reference evidence="4" key="1">
    <citation type="submission" date="2023-04" db="EMBL/GenBank/DDBJ databases">
        <title>Phytophthora lilii NBRC 32176.</title>
        <authorList>
            <person name="Ichikawa N."/>
            <person name="Sato H."/>
            <person name="Tonouchi N."/>
        </authorList>
    </citation>
    <scope>NUCLEOTIDE SEQUENCE</scope>
    <source>
        <strain evidence="4">NBRC 32176</strain>
    </source>
</reference>
<dbReference type="PANTHER" id="PTHR45641:SF19">
    <property type="entry name" value="NEPHROCYSTIN-3"/>
    <property type="match status" value="1"/>
</dbReference>
<comment type="caution">
    <text evidence="4">The sequence shown here is derived from an EMBL/GenBank/DDBJ whole genome shotgun (WGS) entry which is preliminary data.</text>
</comment>
<protein>
    <submittedName>
        <fullName evidence="4">Unnamed protein product</fullName>
    </submittedName>
</protein>
<keyword evidence="1" id="KW-0677">Repeat</keyword>
<keyword evidence="2 3" id="KW-0802">TPR repeat</keyword>
<name>A0A9W6TGN0_9STRA</name>
<proteinExistence type="predicted"/>
<feature type="repeat" description="TPR" evidence="3">
    <location>
        <begin position="66"/>
        <end position="99"/>
    </location>
</feature>
<accession>A0A9W6TGN0</accession>
<dbReference type="AlphaFoldDB" id="A0A9W6TGN0"/>
<dbReference type="SMART" id="SM00028">
    <property type="entry name" value="TPR"/>
    <property type="match status" value="4"/>
</dbReference>
<dbReference type="Gene3D" id="1.25.40.10">
    <property type="entry name" value="Tetratricopeptide repeat domain"/>
    <property type="match status" value="1"/>
</dbReference>
<dbReference type="SUPFAM" id="SSF48452">
    <property type="entry name" value="TPR-like"/>
    <property type="match status" value="1"/>
</dbReference>
<evidence type="ECO:0000313" key="5">
    <source>
        <dbReference type="Proteomes" id="UP001165083"/>
    </source>
</evidence>
<dbReference type="OrthoDB" id="2148418at2759"/>
<dbReference type="Pfam" id="PF13374">
    <property type="entry name" value="TPR_10"/>
    <property type="match status" value="1"/>
</dbReference>
<evidence type="ECO:0000313" key="4">
    <source>
        <dbReference type="EMBL" id="GMF12307.1"/>
    </source>
</evidence>
<evidence type="ECO:0000256" key="2">
    <source>
        <dbReference type="ARBA" id="ARBA00022803"/>
    </source>
</evidence>
<dbReference type="Proteomes" id="UP001165083">
    <property type="component" value="Unassembled WGS sequence"/>
</dbReference>
<dbReference type="InterPro" id="IPR019734">
    <property type="entry name" value="TPR_rpt"/>
</dbReference>
<dbReference type="InterPro" id="IPR011990">
    <property type="entry name" value="TPR-like_helical_dom_sf"/>
</dbReference>
<evidence type="ECO:0000256" key="1">
    <source>
        <dbReference type="ARBA" id="ARBA00022737"/>
    </source>
</evidence>
<sequence length="209" mass="23478">MERALVLRRHFFGLESDEVIQACRALAEMCNLLAMSFLQQDNYAVTIDLLKKAEVLTQRHHPVERATTLNNLACYYRRLGKLHSAMTSLKRALELEKKLENVCNAADTQLNMCAVLSQLGKHPEALEHAQEALITLQEGFIQGKHMTEASNDGSAAETSSSRLDRISVMCIAYHNVGVEQEFLEDYAGSVASYKKVRNVKGGCRVCWQF</sequence>
<dbReference type="PANTHER" id="PTHR45641">
    <property type="entry name" value="TETRATRICOPEPTIDE REPEAT PROTEIN (AFU_ORTHOLOGUE AFUA_6G03870)"/>
    <property type="match status" value="1"/>
</dbReference>
<keyword evidence="5" id="KW-1185">Reference proteome</keyword>